<sequence length="68" mass="8076">MILTPKEEAQEFLAKFEHQICLTDAIECALIAIDKILFVLEFNLDFKMEKSIKYWQEVKEELLIIKND</sequence>
<dbReference type="EMBL" id="LR796437">
    <property type="protein sequence ID" value="CAB4144020.1"/>
    <property type="molecule type" value="Genomic_DNA"/>
</dbReference>
<protein>
    <submittedName>
        <fullName evidence="1">Uncharacterized protein</fullName>
    </submittedName>
</protein>
<name>A0A6J5MFU9_9CAUD</name>
<proteinExistence type="predicted"/>
<accession>A0A6J5MFU9</accession>
<evidence type="ECO:0000313" key="1">
    <source>
        <dbReference type="EMBL" id="CAB4144020.1"/>
    </source>
</evidence>
<reference evidence="1" key="1">
    <citation type="submission" date="2020-04" db="EMBL/GenBank/DDBJ databases">
        <authorList>
            <person name="Chiriac C."/>
            <person name="Salcher M."/>
            <person name="Ghai R."/>
            <person name="Kavagutti S V."/>
        </authorList>
    </citation>
    <scope>NUCLEOTIDE SEQUENCE</scope>
</reference>
<gene>
    <name evidence="1" type="ORF">UFOVP458_13</name>
</gene>
<organism evidence="1">
    <name type="scientific">uncultured Caudovirales phage</name>
    <dbReference type="NCBI Taxonomy" id="2100421"/>
    <lineage>
        <taxon>Viruses</taxon>
        <taxon>Duplodnaviria</taxon>
        <taxon>Heunggongvirae</taxon>
        <taxon>Uroviricota</taxon>
        <taxon>Caudoviricetes</taxon>
        <taxon>Peduoviridae</taxon>
        <taxon>Maltschvirus</taxon>
        <taxon>Maltschvirus maltsch</taxon>
    </lineage>
</organism>